<keyword evidence="5" id="KW-0249">Electron transport</keyword>
<dbReference type="PROSITE" id="PS51354">
    <property type="entry name" value="GLUTAREDOXIN_2"/>
    <property type="match status" value="1"/>
</dbReference>
<dbReference type="PANTHER" id="PTHR46185:SF1">
    <property type="entry name" value="GLUTAREDOXIN-1"/>
    <property type="match status" value="1"/>
</dbReference>
<evidence type="ECO:0000256" key="5">
    <source>
        <dbReference type="ARBA" id="ARBA00022982"/>
    </source>
</evidence>
<protein>
    <recommendedName>
        <fullName evidence="3">Glutaredoxin-1</fullName>
    </recommendedName>
</protein>
<keyword evidence="10" id="KW-1185">Reference proteome</keyword>
<dbReference type="Proteomes" id="UP000537522">
    <property type="component" value="Unassembled WGS sequence"/>
</dbReference>
<evidence type="ECO:0000259" key="8">
    <source>
        <dbReference type="Pfam" id="PF00462"/>
    </source>
</evidence>
<name>A0A7L0JVN3_CHATO</name>
<dbReference type="SUPFAM" id="SSF52833">
    <property type="entry name" value="Thioredoxin-like"/>
    <property type="match status" value="1"/>
</dbReference>
<evidence type="ECO:0000256" key="6">
    <source>
        <dbReference type="ARBA" id="ARBA00023157"/>
    </source>
</evidence>
<dbReference type="InterPro" id="IPR036249">
    <property type="entry name" value="Thioredoxin-like_sf"/>
</dbReference>
<feature type="non-terminal residue" evidence="9">
    <location>
        <position position="1"/>
    </location>
</feature>
<dbReference type="PANTHER" id="PTHR46185">
    <property type="entry name" value="GLUTAREDOXIN-1"/>
    <property type="match status" value="1"/>
</dbReference>
<evidence type="ECO:0000256" key="7">
    <source>
        <dbReference type="ARBA" id="ARBA00023284"/>
    </source>
</evidence>
<comment type="caution">
    <text evidence="9">The sequence shown here is derived from an EMBL/GenBank/DDBJ whole genome shotgun (WGS) entry which is preliminary data.</text>
</comment>
<accession>A0A7L0JVN3</accession>
<dbReference type="Pfam" id="PF00462">
    <property type="entry name" value="Glutaredoxin"/>
    <property type="match status" value="1"/>
</dbReference>
<dbReference type="GO" id="GO:0015038">
    <property type="term" value="F:glutathione disulfide oxidoreductase activity"/>
    <property type="evidence" value="ECO:0007669"/>
    <property type="project" value="TreeGrafter"/>
</dbReference>
<keyword evidence="6" id="KW-1015">Disulfide bond</keyword>
<evidence type="ECO:0000256" key="3">
    <source>
        <dbReference type="ARBA" id="ARBA00013662"/>
    </source>
</evidence>
<evidence type="ECO:0000256" key="4">
    <source>
        <dbReference type="ARBA" id="ARBA00022448"/>
    </source>
</evidence>
<comment type="function">
    <text evidence="1">Has a glutathione-disulfide oxidoreductase activity in the presence of NADPH and glutathione reductase. Reduces low molecular weight disulfides and proteins.</text>
</comment>
<feature type="domain" description="Glutaredoxin" evidence="8">
    <location>
        <begin position="15"/>
        <end position="77"/>
    </location>
</feature>
<reference evidence="9 10" key="1">
    <citation type="submission" date="2019-09" db="EMBL/GenBank/DDBJ databases">
        <title>Bird 10,000 Genomes (B10K) Project - Family phase.</title>
        <authorList>
            <person name="Zhang G."/>
        </authorList>
    </citation>
    <scope>NUCLEOTIDE SEQUENCE [LARGE SCALE GENOMIC DNA]</scope>
    <source>
        <strain evidence="9">B10K-DU-011-36</strain>
        <tissue evidence="9">Muscle</tissue>
    </source>
</reference>
<dbReference type="AlphaFoldDB" id="A0A7L0JVN3"/>
<feature type="non-terminal residue" evidence="9">
    <location>
        <position position="101"/>
    </location>
</feature>
<evidence type="ECO:0000313" key="10">
    <source>
        <dbReference type="Proteomes" id="UP000537522"/>
    </source>
</evidence>
<evidence type="ECO:0000256" key="2">
    <source>
        <dbReference type="ARBA" id="ARBA00007787"/>
    </source>
</evidence>
<dbReference type="PROSITE" id="PS00195">
    <property type="entry name" value="GLUTAREDOXIN_1"/>
    <property type="match status" value="1"/>
</dbReference>
<keyword evidence="7" id="KW-0676">Redox-active center</keyword>
<evidence type="ECO:0000256" key="1">
    <source>
        <dbReference type="ARBA" id="ARBA00002549"/>
    </source>
</evidence>
<dbReference type="PRINTS" id="PR00160">
    <property type="entry name" value="GLUTAREDOXIN"/>
</dbReference>
<dbReference type="InterPro" id="IPR047185">
    <property type="entry name" value="GLRX1"/>
</dbReference>
<gene>
    <name evidence="9" type="primary">Glrx</name>
    <name evidence="9" type="ORF">CHATOR_R09107</name>
</gene>
<dbReference type="Gene3D" id="3.40.30.10">
    <property type="entry name" value="Glutaredoxin"/>
    <property type="match status" value="1"/>
</dbReference>
<dbReference type="GO" id="GO:0005739">
    <property type="term" value="C:mitochondrion"/>
    <property type="evidence" value="ECO:0007669"/>
    <property type="project" value="TreeGrafter"/>
</dbReference>
<dbReference type="InterPro" id="IPR002109">
    <property type="entry name" value="Glutaredoxin"/>
</dbReference>
<dbReference type="CDD" id="cd03419">
    <property type="entry name" value="GRX_GRXh_1_2_like"/>
    <property type="match status" value="1"/>
</dbReference>
<comment type="similarity">
    <text evidence="2">Belongs to the glutaredoxin family.</text>
</comment>
<keyword evidence="4" id="KW-0813">Transport</keyword>
<dbReference type="InterPro" id="IPR014025">
    <property type="entry name" value="Glutaredoxin_subgr"/>
</dbReference>
<evidence type="ECO:0000313" key="9">
    <source>
        <dbReference type="EMBL" id="NXK47849.1"/>
    </source>
</evidence>
<proteinExistence type="inferred from homology"/>
<organism evidence="9 10">
    <name type="scientific">Chauna torquata</name>
    <name type="common">Southern screamer</name>
    <dbReference type="NCBI Taxonomy" id="30388"/>
    <lineage>
        <taxon>Eukaryota</taxon>
        <taxon>Metazoa</taxon>
        <taxon>Chordata</taxon>
        <taxon>Craniata</taxon>
        <taxon>Vertebrata</taxon>
        <taxon>Euteleostomi</taxon>
        <taxon>Archelosauria</taxon>
        <taxon>Archosauria</taxon>
        <taxon>Dinosauria</taxon>
        <taxon>Saurischia</taxon>
        <taxon>Theropoda</taxon>
        <taxon>Coelurosauria</taxon>
        <taxon>Aves</taxon>
        <taxon>Neognathae</taxon>
        <taxon>Galloanserae</taxon>
        <taxon>Anseriformes</taxon>
        <taxon>Anhimidae</taxon>
        <taxon>Chauna</taxon>
    </lineage>
</organism>
<dbReference type="InterPro" id="IPR011767">
    <property type="entry name" value="GLR_AS"/>
</dbReference>
<sequence length="101" mass="11400">MVDSFVKSKIRDDKVTLFVKGACPYCRNAVAMLKEFNFLPGCLEVVDITGMEDIQDYFQQTTGQRTVPRVFIGRTCIGGFSDLQNLYQQLPSMLRQIGALL</sequence>
<dbReference type="EMBL" id="VXAL01006003">
    <property type="protein sequence ID" value="NXK47849.1"/>
    <property type="molecule type" value="Genomic_DNA"/>
</dbReference>